<evidence type="ECO:0008006" key="4">
    <source>
        <dbReference type="Google" id="ProtNLM"/>
    </source>
</evidence>
<accession>A0A9P6C762</accession>
<dbReference type="Proteomes" id="UP000807342">
    <property type="component" value="Unassembled WGS sequence"/>
</dbReference>
<reference evidence="2" key="1">
    <citation type="submission" date="2020-11" db="EMBL/GenBank/DDBJ databases">
        <authorList>
            <consortium name="DOE Joint Genome Institute"/>
            <person name="Ahrendt S."/>
            <person name="Riley R."/>
            <person name="Andreopoulos W."/>
            <person name="Labutti K."/>
            <person name="Pangilinan J."/>
            <person name="Ruiz-Duenas F.J."/>
            <person name="Barrasa J.M."/>
            <person name="Sanchez-Garcia M."/>
            <person name="Camarero S."/>
            <person name="Miyauchi S."/>
            <person name="Serrano A."/>
            <person name="Linde D."/>
            <person name="Babiker R."/>
            <person name="Drula E."/>
            <person name="Ayuso-Fernandez I."/>
            <person name="Pacheco R."/>
            <person name="Padilla G."/>
            <person name="Ferreira P."/>
            <person name="Barriuso J."/>
            <person name="Kellner H."/>
            <person name="Castanera R."/>
            <person name="Alfaro M."/>
            <person name="Ramirez L."/>
            <person name="Pisabarro A.G."/>
            <person name="Kuo A."/>
            <person name="Tritt A."/>
            <person name="Lipzen A."/>
            <person name="He G."/>
            <person name="Yan M."/>
            <person name="Ng V."/>
            <person name="Cullen D."/>
            <person name="Martin F."/>
            <person name="Rosso M.-N."/>
            <person name="Henrissat B."/>
            <person name="Hibbett D."/>
            <person name="Martinez A.T."/>
            <person name="Grigoriev I.V."/>
        </authorList>
    </citation>
    <scope>NUCLEOTIDE SEQUENCE</scope>
    <source>
        <strain evidence="2">MF-IS2</strain>
    </source>
</reference>
<evidence type="ECO:0000313" key="2">
    <source>
        <dbReference type="EMBL" id="KAF9451540.1"/>
    </source>
</evidence>
<evidence type="ECO:0000313" key="3">
    <source>
        <dbReference type="Proteomes" id="UP000807342"/>
    </source>
</evidence>
<gene>
    <name evidence="2" type="ORF">P691DRAFT_663085</name>
</gene>
<protein>
    <recommendedName>
        <fullName evidence="4">F-box domain-containing protein</fullName>
    </recommendedName>
</protein>
<name>A0A9P6C762_9AGAR</name>
<proteinExistence type="predicted"/>
<organism evidence="2 3">
    <name type="scientific">Macrolepiota fuliginosa MF-IS2</name>
    <dbReference type="NCBI Taxonomy" id="1400762"/>
    <lineage>
        <taxon>Eukaryota</taxon>
        <taxon>Fungi</taxon>
        <taxon>Dikarya</taxon>
        <taxon>Basidiomycota</taxon>
        <taxon>Agaricomycotina</taxon>
        <taxon>Agaricomycetes</taxon>
        <taxon>Agaricomycetidae</taxon>
        <taxon>Agaricales</taxon>
        <taxon>Agaricineae</taxon>
        <taxon>Agaricaceae</taxon>
        <taxon>Macrolepiota</taxon>
    </lineage>
</organism>
<feature type="coiled-coil region" evidence="1">
    <location>
        <begin position="14"/>
        <end position="41"/>
    </location>
</feature>
<sequence>MDTPEEESVPSTPSASTEEQIELLYAKLQRLQANLDQLHRQQKGGATGDEILAHGYDDLTEGWMRQQYGEDSYVGQEAEALFSPPEQASRPSAVDGLLYMKPPATCVVDKVPPEILMTIFDMCLEDDTGSLDDAAGFGGPGARRAPLVLCHVYRHWRSLAMGTPSLWRAFSLVLTRKPRSVASLRACMDFWLRGSKSTELAINLEVDPKMHWVLDDQLMEQMTEMLRRCRRLRLNVSDEMFCKVLNSSLPWLQTLEVRTSYLQGEVQSLDVWAPRLRKLVVLGPTMCRFARDSLPWAQLTEYHGTCWANVQLHLEIMRLSPKLERCTLYPSYELKRGGPAVRMERLRTLHIVSYLGTSMGGFLGWLELPAIERLRLEIPEESPAYGHTGWPRENIVGLLERSGGRLQRLELIGLDADSEADSRVVVVQPL</sequence>
<dbReference type="AlphaFoldDB" id="A0A9P6C762"/>
<comment type="caution">
    <text evidence="2">The sequence shown here is derived from an EMBL/GenBank/DDBJ whole genome shotgun (WGS) entry which is preliminary data.</text>
</comment>
<keyword evidence="3" id="KW-1185">Reference proteome</keyword>
<dbReference type="OrthoDB" id="3038759at2759"/>
<evidence type="ECO:0000256" key="1">
    <source>
        <dbReference type="SAM" id="Coils"/>
    </source>
</evidence>
<dbReference type="EMBL" id="MU151084">
    <property type="protein sequence ID" value="KAF9451540.1"/>
    <property type="molecule type" value="Genomic_DNA"/>
</dbReference>
<keyword evidence="1" id="KW-0175">Coiled coil</keyword>